<evidence type="ECO:0000313" key="8">
    <source>
        <dbReference type="EMBL" id="GEO01643.1"/>
    </source>
</evidence>
<dbReference type="PANTHER" id="PTHR12219">
    <property type="entry name" value="NADH-UBIQUINONE OXIDOREDUCTASE"/>
    <property type="match status" value="1"/>
</dbReference>
<dbReference type="PANTHER" id="PTHR12219:SF8">
    <property type="entry name" value="NADH DEHYDROGENASE [UBIQUINONE] IRON-SULFUR PROTEIN 4, MITOCHONDRIAL"/>
    <property type="match status" value="1"/>
</dbReference>
<dbReference type="OrthoDB" id="9799572at2"/>
<keyword evidence="5" id="KW-0249">Electron transport</keyword>
<feature type="region of interest" description="Disordered" evidence="7">
    <location>
        <begin position="1"/>
        <end position="20"/>
    </location>
</feature>
<keyword evidence="6" id="KW-0472">Membrane</keyword>
<keyword evidence="9" id="KW-1185">Reference proteome</keyword>
<evidence type="ECO:0000256" key="1">
    <source>
        <dbReference type="ARBA" id="ARBA00004370"/>
    </source>
</evidence>
<keyword evidence="8" id="KW-0830">Ubiquinone</keyword>
<evidence type="ECO:0000256" key="4">
    <source>
        <dbReference type="ARBA" id="ARBA00022946"/>
    </source>
</evidence>
<dbReference type="InterPro" id="IPR006885">
    <property type="entry name" value="NADH_UbQ_FeS_4_mit-like"/>
</dbReference>
<sequence length="92" mass="10243">MTARIYQRPKNAMQSGKSRTDQWVLEFAPAEARRPDPLMGWSGSGDTQVQVVLTFASADEAKAYADKYGIAAHVSPVPPKRLKLQSYADNFR</sequence>
<protein>
    <submittedName>
        <fullName evidence="8">NADH-ubiquinone oxidoreductase</fullName>
    </submittedName>
</protein>
<evidence type="ECO:0000313" key="9">
    <source>
        <dbReference type="Proteomes" id="UP000321464"/>
    </source>
</evidence>
<dbReference type="EMBL" id="BJYR01000024">
    <property type="protein sequence ID" value="GEO01643.1"/>
    <property type="molecule type" value="Genomic_DNA"/>
</dbReference>
<evidence type="ECO:0000256" key="3">
    <source>
        <dbReference type="ARBA" id="ARBA00022660"/>
    </source>
</evidence>
<dbReference type="Pfam" id="PF04800">
    <property type="entry name" value="NDUS4"/>
    <property type="match status" value="1"/>
</dbReference>
<evidence type="ECO:0000256" key="5">
    <source>
        <dbReference type="ARBA" id="ARBA00022982"/>
    </source>
</evidence>
<gene>
    <name evidence="8" type="ORF">NSE01_34750</name>
</gene>
<keyword evidence="2" id="KW-0813">Transport</keyword>
<dbReference type="AlphaFoldDB" id="A0A512APL1"/>
<dbReference type="Proteomes" id="UP000321464">
    <property type="component" value="Unassembled WGS sequence"/>
</dbReference>
<dbReference type="Gene3D" id="3.30.160.190">
    <property type="entry name" value="atu1810 like domain"/>
    <property type="match status" value="1"/>
</dbReference>
<keyword evidence="3" id="KW-0679">Respiratory chain</keyword>
<keyword evidence="4" id="KW-0809">Transit peptide</keyword>
<dbReference type="GO" id="GO:0022900">
    <property type="term" value="P:electron transport chain"/>
    <property type="evidence" value="ECO:0007669"/>
    <property type="project" value="InterPro"/>
</dbReference>
<dbReference type="GO" id="GO:0016020">
    <property type="term" value="C:membrane"/>
    <property type="evidence" value="ECO:0007669"/>
    <property type="project" value="UniProtKB-SubCell"/>
</dbReference>
<evidence type="ECO:0000256" key="2">
    <source>
        <dbReference type="ARBA" id="ARBA00022448"/>
    </source>
</evidence>
<proteinExistence type="predicted"/>
<organism evidence="8 9">
    <name type="scientific">Novosphingobium sediminis</name>
    <dbReference type="NCBI Taxonomy" id="707214"/>
    <lineage>
        <taxon>Bacteria</taxon>
        <taxon>Pseudomonadati</taxon>
        <taxon>Pseudomonadota</taxon>
        <taxon>Alphaproteobacteria</taxon>
        <taxon>Sphingomonadales</taxon>
        <taxon>Sphingomonadaceae</taxon>
        <taxon>Novosphingobium</taxon>
    </lineage>
</organism>
<evidence type="ECO:0000256" key="6">
    <source>
        <dbReference type="ARBA" id="ARBA00023136"/>
    </source>
</evidence>
<comment type="caution">
    <text evidence="8">The sequence shown here is derived from an EMBL/GenBank/DDBJ whole genome shotgun (WGS) entry which is preliminary data.</text>
</comment>
<comment type="subcellular location">
    <subcellularLocation>
        <location evidence="1">Membrane</location>
    </subcellularLocation>
</comment>
<accession>A0A512APL1</accession>
<evidence type="ECO:0000256" key="7">
    <source>
        <dbReference type="SAM" id="MobiDB-lite"/>
    </source>
</evidence>
<name>A0A512APL1_9SPHN</name>
<dbReference type="InterPro" id="IPR038532">
    <property type="entry name" value="NDUFS4-like_sf"/>
</dbReference>
<dbReference type="RefSeq" id="WP_147160949.1">
    <property type="nucleotide sequence ID" value="NZ_BJYR01000024.1"/>
</dbReference>
<reference evidence="8 9" key="1">
    <citation type="submission" date="2019-07" db="EMBL/GenBank/DDBJ databases">
        <title>Whole genome shotgun sequence of Novosphingobium sediminis NBRC 106119.</title>
        <authorList>
            <person name="Hosoyama A."/>
            <person name="Uohara A."/>
            <person name="Ohji S."/>
            <person name="Ichikawa N."/>
        </authorList>
    </citation>
    <scope>NUCLEOTIDE SEQUENCE [LARGE SCALE GENOMIC DNA]</scope>
    <source>
        <strain evidence="8 9">NBRC 106119</strain>
    </source>
</reference>